<dbReference type="RefSeq" id="WP_192856817.1">
    <property type="nucleotide sequence ID" value="NZ_MDET01000015.1"/>
</dbReference>
<organism evidence="1 2">
    <name type="scientific">Manganibacter manganicus</name>
    <dbReference type="NCBI Taxonomy" id="1873176"/>
    <lineage>
        <taxon>Bacteria</taxon>
        <taxon>Pseudomonadati</taxon>
        <taxon>Pseudomonadota</taxon>
        <taxon>Alphaproteobacteria</taxon>
        <taxon>Hyphomicrobiales</taxon>
        <taxon>Phyllobacteriaceae</taxon>
        <taxon>Manganibacter</taxon>
    </lineage>
</organism>
<gene>
    <name evidence="1" type="ORF">BFN67_17990</name>
</gene>
<evidence type="ECO:0000313" key="2">
    <source>
        <dbReference type="Proteomes" id="UP000191905"/>
    </source>
</evidence>
<keyword evidence="2" id="KW-1185">Reference proteome</keyword>
<comment type="caution">
    <text evidence="1">The sequence shown here is derived from an EMBL/GenBank/DDBJ whole genome shotgun (WGS) entry which is preliminary data.</text>
</comment>
<sequence length="129" mass="14556">MSSEFDHRFKQGIRFEQIPEPAVPSKLRLVFALLDNPHRQPDVVLLEDSGHFQLRPQAWQLSQTAFTDSAPSVVELEGGSSRACHAALRKTMATTCTAAQLAANIRSRYSDLWRRSRLQNFGFDRSNLG</sequence>
<dbReference type="Proteomes" id="UP000191905">
    <property type="component" value="Unassembled WGS sequence"/>
</dbReference>
<proteinExistence type="predicted"/>
<accession>A0A1V8RQK6</accession>
<dbReference type="AlphaFoldDB" id="A0A1V8RQK6"/>
<reference evidence="1 2" key="1">
    <citation type="journal article" date="2016" name="Int. J. Syst. Evol. Microbiol.">
        <title>Pseudaminobacter manganicus sp. nov., isolated from sludge of a manganese mine.</title>
        <authorList>
            <person name="Li J."/>
            <person name="Huang J."/>
            <person name="Liao S."/>
            <person name="Wang G."/>
        </authorList>
    </citation>
    <scope>NUCLEOTIDE SEQUENCE [LARGE SCALE GENOMIC DNA]</scope>
    <source>
        <strain evidence="1 2">JH-7</strain>
    </source>
</reference>
<dbReference type="EMBL" id="MDET01000015">
    <property type="protein sequence ID" value="OQM75481.1"/>
    <property type="molecule type" value="Genomic_DNA"/>
</dbReference>
<evidence type="ECO:0000313" key="1">
    <source>
        <dbReference type="EMBL" id="OQM75481.1"/>
    </source>
</evidence>
<name>A0A1V8RQK6_9HYPH</name>
<protein>
    <submittedName>
        <fullName evidence="1">Uncharacterized protein</fullName>
    </submittedName>
</protein>